<name>A0AAJ5X7H1_9SPHN</name>
<evidence type="ECO:0000313" key="3">
    <source>
        <dbReference type="Proteomes" id="UP001218362"/>
    </source>
</evidence>
<evidence type="ECO:0000313" key="2">
    <source>
        <dbReference type="EMBL" id="WEK47131.1"/>
    </source>
</evidence>
<dbReference type="KEGG" id="acob:P0Y56_02260"/>
<feature type="signal peptide" evidence="1">
    <location>
        <begin position="1"/>
        <end position="18"/>
    </location>
</feature>
<dbReference type="AlphaFoldDB" id="A0AAJ5X7H1"/>
<proteinExistence type="predicted"/>
<gene>
    <name evidence="2" type="ORF">P0Y56_02260</name>
</gene>
<accession>A0AAJ5X7H1</accession>
<dbReference type="EMBL" id="CP119316">
    <property type="protein sequence ID" value="WEK47131.1"/>
    <property type="molecule type" value="Genomic_DNA"/>
</dbReference>
<evidence type="ECO:0000256" key="1">
    <source>
        <dbReference type="SAM" id="SignalP"/>
    </source>
</evidence>
<dbReference type="Proteomes" id="UP001218362">
    <property type="component" value="Chromosome"/>
</dbReference>
<reference evidence="2" key="1">
    <citation type="submission" date="2023-03" db="EMBL/GenBank/DDBJ databases">
        <title>Andean soil-derived lignocellulolytic bacterial consortium as a source of novel taxa and putative plastic-active enzymes.</title>
        <authorList>
            <person name="Diaz-Garcia L."/>
            <person name="Chuvochina M."/>
            <person name="Feuerriegel G."/>
            <person name="Bunk B."/>
            <person name="Sproer C."/>
            <person name="Streit W.R."/>
            <person name="Rodriguez L.M."/>
            <person name="Overmann J."/>
            <person name="Jimenez D.J."/>
        </authorList>
    </citation>
    <scope>NUCLEOTIDE SEQUENCE</scope>
    <source>
        <strain evidence="2">MAG 26</strain>
    </source>
</reference>
<protein>
    <submittedName>
        <fullName evidence="2">Uncharacterized protein</fullName>
    </submittedName>
</protein>
<sequence length="112" mass="12352">MVLAALLILAAQEAPAQAPPCLPSLPNATLKQSAWGKSWYLHAESIEMFDHTYVKYGLPRNLRPGDLDYAAEYMGVAVALDRQAVNRDVIYLLTNAETCEFQPFQIKSADPG</sequence>
<feature type="chain" id="PRO_5042466914" evidence="1">
    <location>
        <begin position="19"/>
        <end position="112"/>
    </location>
</feature>
<organism evidence="2 3">
    <name type="scientific">Candidatus Andeanibacterium colombiense</name>
    <dbReference type="NCBI Taxonomy" id="3121345"/>
    <lineage>
        <taxon>Bacteria</taxon>
        <taxon>Pseudomonadati</taxon>
        <taxon>Pseudomonadota</taxon>
        <taxon>Alphaproteobacteria</taxon>
        <taxon>Sphingomonadales</taxon>
        <taxon>Sphingomonadaceae</taxon>
        <taxon>Candidatus Andeanibacterium</taxon>
    </lineage>
</organism>
<keyword evidence="1" id="KW-0732">Signal</keyword>